<comment type="caution">
    <text evidence="4">The sequence shown here is derived from an EMBL/GenBank/DDBJ whole genome shotgun (WGS) entry which is preliminary data.</text>
</comment>
<dbReference type="CDD" id="cd01043">
    <property type="entry name" value="DPS"/>
    <property type="match status" value="1"/>
</dbReference>
<dbReference type="PROSITE" id="PS00818">
    <property type="entry name" value="DPS_1"/>
    <property type="match status" value="1"/>
</dbReference>
<comment type="similarity">
    <text evidence="1 2">Belongs to the Dps family.</text>
</comment>
<dbReference type="InterPro" id="IPR023188">
    <property type="entry name" value="DPS_DNA-bd_CS"/>
</dbReference>
<evidence type="ECO:0000313" key="5">
    <source>
        <dbReference type="Proteomes" id="UP000638043"/>
    </source>
</evidence>
<dbReference type="SUPFAM" id="SSF47240">
    <property type="entry name" value="Ferritin-like"/>
    <property type="match status" value="1"/>
</dbReference>
<dbReference type="PRINTS" id="PR01346">
    <property type="entry name" value="HELNAPAPROT"/>
</dbReference>
<dbReference type="InterPro" id="IPR002177">
    <property type="entry name" value="DPS_DNA-bd"/>
</dbReference>
<keyword evidence="5" id="KW-1185">Reference proteome</keyword>
<dbReference type="InterPro" id="IPR008331">
    <property type="entry name" value="Ferritin_DPS_dom"/>
</dbReference>
<evidence type="ECO:0000256" key="1">
    <source>
        <dbReference type="ARBA" id="ARBA00009497"/>
    </source>
</evidence>
<dbReference type="InterPro" id="IPR009078">
    <property type="entry name" value="Ferritin-like_SF"/>
</dbReference>
<sequence>MVVTEGDLLPDPTKGIQMTTTIATTASTATAASSTSQFLSPVVLGLQALTINGKQAHWHVRGANFIGVHEFLDTLVEHAGAWADEAAERIVALGLPIDARVQRVAEKVPATGAPAGFAQSTEVIKGIIADIDAVIADLEAAIEGLDETDLTSQDTAIGIKAGLEKDRWFLFSHIAE</sequence>
<accession>A0ABQ2N0Q1</accession>
<dbReference type="Proteomes" id="UP000638043">
    <property type="component" value="Unassembled WGS sequence"/>
</dbReference>
<feature type="domain" description="Ferritin/DPS" evidence="3">
    <location>
        <begin position="51"/>
        <end position="174"/>
    </location>
</feature>
<name>A0ABQ2N0Q1_9MICO</name>
<evidence type="ECO:0000256" key="2">
    <source>
        <dbReference type="RuleBase" id="RU003875"/>
    </source>
</evidence>
<dbReference type="EMBL" id="BMMQ01000002">
    <property type="protein sequence ID" value="GGO61685.1"/>
    <property type="molecule type" value="Genomic_DNA"/>
</dbReference>
<evidence type="ECO:0000259" key="3">
    <source>
        <dbReference type="Pfam" id="PF00210"/>
    </source>
</evidence>
<dbReference type="PANTHER" id="PTHR42932:SF2">
    <property type="entry name" value="DNA PROTECTION DURING STARVATION PROTEIN 1"/>
    <property type="match status" value="1"/>
</dbReference>
<proteinExistence type="inferred from homology"/>
<protein>
    <recommendedName>
        <fullName evidence="3">Ferritin/DPS domain-containing protein</fullName>
    </recommendedName>
</protein>
<evidence type="ECO:0000313" key="4">
    <source>
        <dbReference type="EMBL" id="GGO61685.1"/>
    </source>
</evidence>
<dbReference type="PANTHER" id="PTHR42932">
    <property type="entry name" value="GENERAL STRESS PROTEIN 20U"/>
    <property type="match status" value="1"/>
</dbReference>
<gene>
    <name evidence="4" type="ORF">GCM10010910_10080</name>
</gene>
<dbReference type="InterPro" id="IPR012347">
    <property type="entry name" value="Ferritin-like"/>
</dbReference>
<organism evidence="4 5">
    <name type="scientific">Microbacterium nanhaiense</name>
    <dbReference type="NCBI Taxonomy" id="1301026"/>
    <lineage>
        <taxon>Bacteria</taxon>
        <taxon>Bacillati</taxon>
        <taxon>Actinomycetota</taxon>
        <taxon>Actinomycetes</taxon>
        <taxon>Micrococcales</taxon>
        <taxon>Microbacteriaceae</taxon>
        <taxon>Microbacterium</taxon>
    </lineage>
</organism>
<dbReference type="Gene3D" id="1.20.1260.10">
    <property type="match status" value="1"/>
</dbReference>
<dbReference type="PIRSF" id="PIRSF005900">
    <property type="entry name" value="Dps"/>
    <property type="match status" value="1"/>
</dbReference>
<reference evidence="5" key="1">
    <citation type="journal article" date="2019" name="Int. J. Syst. Evol. Microbiol.">
        <title>The Global Catalogue of Microorganisms (GCM) 10K type strain sequencing project: providing services to taxonomists for standard genome sequencing and annotation.</title>
        <authorList>
            <consortium name="The Broad Institute Genomics Platform"/>
            <consortium name="The Broad Institute Genome Sequencing Center for Infectious Disease"/>
            <person name="Wu L."/>
            <person name="Ma J."/>
        </authorList>
    </citation>
    <scope>NUCLEOTIDE SEQUENCE [LARGE SCALE GENOMIC DNA]</scope>
    <source>
        <strain evidence="5">CGMCC 4.7181</strain>
    </source>
</reference>
<dbReference type="Pfam" id="PF00210">
    <property type="entry name" value="Ferritin"/>
    <property type="match status" value="1"/>
</dbReference>